<dbReference type="SUPFAM" id="SSF52047">
    <property type="entry name" value="RNI-like"/>
    <property type="match status" value="1"/>
</dbReference>
<keyword evidence="3" id="KW-1185">Reference proteome</keyword>
<reference evidence="2 3" key="1">
    <citation type="submission" date="2024-01" db="EMBL/GenBank/DDBJ databases">
        <title>A draft genome for the cacao thread blight pathogen Marasmiellus scandens.</title>
        <authorList>
            <person name="Baruah I.K."/>
            <person name="Leung J."/>
            <person name="Bukari Y."/>
            <person name="Amoako-Attah I."/>
            <person name="Meinhardt L.W."/>
            <person name="Bailey B.A."/>
            <person name="Cohen S.P."/>
        </authorList>
    </citation>
    <scope>NUCLEOTIDE SEQUENCE [LARGE SCALE GENOMIC DNA]</scope>
    <source>
        <strain evidence="2 3">GH-19</strain>
    </source>
</reference>
<feature type="coiled-coil region" evidence="1">
    <location>
        <begin position="28"/>
        <end position="55"/>
    </location>
</feature>
<evidence type="ECO:0008006" key="4">
    <source>
        <dbReference type="Google" id="ProtNLM"/>
    </source>
</evidence>
<name>A0ABR1IIV2_9AGAR</name>
<organism evidence="2 3">
    <name type="scientific">Marasmiellus scandens</name>
    <dbReference type="NCBI Taxonomy" id="2682957"/>
    <lineage>
        <taxon>Eukaryota</taxon>
        <taxon>Fungi</taxon>
        <taxon>Dikarya</taxon>
        <taxon>Basidiomycota</taxon>
        <taxon>Agaricomycotina</taxon>
        <taxon>Agaricomycetes</taxon>
        <taxon>Agaricomycetidae</taxon>
        <taxon>Agaricales</taxon>
        <taxon>Marasmiineae</taxon>
        <taxon>Omphalotaceae</taxon>
        <taxon>Marasmiellus</taxon>
    </lineage>
</organism>
<gene>
    <name evidence="2" type="ORF">VKT23_020655</name>
</gene>
<evidence type="ECO:0000313" key="2">
    <source>
        <dbReference type="EMBL" id="KAK7433649.1"/>
    </source>
</evidence>
<keyword evidence="1" id="KW-0175">Coiled coil</keyword>
<dbReference type="Gene3D" id="1.20.1280.50">
    <property type="match status" value="1"/>
</dbReference>
<evidence type="ECO:0000256" key="1">
    <source>
        <dbReference type="SAM" id="Coils"/>
    </source>
</evidence>
<proteinExistence type="predicted"/>
<accession>A0ABR1IIV2</accession>
<dbReference type="EMBL" id="JBANRG010000146">
    <property type="protein sequence ID" value="KAK7433649.1"/>
    <property type="molecule type" value="Genomic_DNA"/>
</dbReference>
<protein>
    <recommendedName>
        <fullName evidence="4">F-box domain-containing protein</fullName>
    </recommendedName>
</protein>
<sequence length="533" mass="60537">MTPTHVEDLMRSLSPLSRSDIVAVPRMFAKIDEEVERYERDILQLESRIVYLRSKQEFLKRKKDRLKSLTAPVRRLPTEVLSLIFINLCGDDGVVFAYDQSTPPLPFILTFVCHRWREVAIATPQIWSRIRLDESLDDGDIDSHTLFVPLQMALERSKGLPLSIYVGSRFIDRETSPLLDLLATQSQRWVDAHFVRLLKTAFQNAVIKTPLLLLQRLAVVDDGTDGNSFSMYAPDLCLFGDAPNLQALSIEVFPDDMVAPWDQIQHLELHLCRQEKMVKTLGLCSNLESVIFTTFELGSESDMDLDSLEHQVSNLHQVEFRMTTSCSETDYGMSLSDLLNALTLPEVHTMKFTRDCYPKGCYHSQWPRSHIDSFFQRSNCSLTTLYIDGHDISDKDALALLALTPMLTRLRLQEPRAHVNNPNGQFELHSISPLFLQTLHAFNYNAVSVCSSPLVPKLTSLHFTANASFNDALFGDMVVSRWIPEVDHAAVVGVECLRSVKLCVFGREFDQVQRKRLECLKSVGLEVDISQMG</sequence>
<comment type="caution">
    <text evidence="2">The sequence shown here is derived from an EMBL/GenBank/DDBJ whole genome shotgun (WGS) entry which is preliminary data.</text>
</comment>
<evidence type="ECO:0000313" key="3">
    <source>
        <dbReference type="Proteomes" id="UP001498398"/>
    </source>
</evidence>
<dbReference type="Proteomes" id="UP001498398">
    <property type="component" value="Unassembled WGS sequence"/>
</dbReference>